<organism evidence="10 11">
    <name type="scientific">Ohtaekwangia koreensis</name>
    <dbReference type="NCBI Taxonomy" id="688867"/>
    <lineage>
        <taxon>Bacteria</taxon>
        <taxon>Pseudomonadati</taxon>
        <taxon>Bacteroidota</taxon>
        <taxon>Cytophagia</taxon>
        <taxon>Cytophagales</taxon>
        <taxon>Fulvivirgaceae</taxon>
        <taxon>Ohtaekwangia</taxon>
    </lineage>
</organism>
<dbReference type="RefSeq" id="WP_079689902.1">
    <property type="nucleotide sequence ID" value="NZ_FUZU01000004.1"/>
</dbReference>
<dbReference type="GO" id="GO:0009279">
    <property type="term" value="C:cell outer membrane"/>
    <property type="evidence" value="ECO:0007669"/>
    <property type="project" value="UniProtKB-SubCell"/>
</dbReference>
<dbReference type="Gene3D" id="2.40.170.20">
    <property type="entry name" value="TonB-dependent receptor, beta-barrel domain"/>
    <property type="match status" value="1"/>
</dbReference>
<dbReference type="Pfam" id="PF13715">
    <property type="entry name" value="CarbopepD_reg_2"/>
    <property type="match status" value="1"/>
</dbReference>
<keyword evidence="3 7" id="KW-1134">Transmembrane beta strand</keyword>
<keyword evidence="8" id="KW-0732">Signal</keyword>
<feature type="chain" id="PRO_5012843636" evidence="8">
    <location>
        <begin position="27"/>
        <end position="1044"/>
    </location>
</feature>
<proteinExistence type="inferred from homology"/>
<evidence type="ECO:0000256" key="2">
    <source>
        <dbReference type="ARBA" id="ARBA00022448"/>
    </source>
</evidence>
<dbReference type="PROSITE" id="PS52016">
    <property type="entry name" value="TONB_DEPENDENT_REC_3"/>
    <property type="match status" value="1"/>
</dbReference>
<dbReference type="Proteomes" id="UP000190961">
    <property type="component" value="Unassembled WGS sequence"/>
</dbReference>
<dbReference type="EMBL" id="FUZU01000004">
    <property type="protein sequence ID" value="SKC87496.1"/>
    <property type="molecule type" value="Genomic_DNA"/>
</dbReference>
<dbReference type="InterPro" id="IPR023996">
    <property type="entry name" value="TonB-dep_OMP_SusC/RagA"/>
</dbReference>
<dbReference type="SUPFAM" id="SSF56935">
    <property type="entry name" value="Porins"/>
    <property type="match status" value="1"/>
</dbReference>
<dbReference type="InterPro" id="IPR012910">
    <property type="entry name" value="Plug_dom"/>
</dbReference>
<feature type="domain" description="TonB-dependent receptor plug" evidence="9">
    <location>
        <begin position="121"/>
        <end position="233"/>
    </location>
</feature>
<keyword evidence="2 7" id="KW-0813">Transport</keyword>
<evidence type="ECO:0000256" key="5">
    <source>
        <dbReference type="ARBA" id="ARBA00023136"/>
    </source>
</evidence>
<keyword evidence="6 7" id="KW-0998">Cell outer membrane</keyword>
<evidence type="ECO:0000256" key="6">
    <source>
        <dbReference type="ARBA" id="ARBA00023237"/>
    </source>
</evidence>
<dbReference type="Pfam" id="PF07715">
    <property type="entry name" value="Plug"/>
    <property type="match status" value="1"/>
</dbReference>
<dbReference type="InterPro" id="IPR039426">
    <property type="entry name" value="TonB-dep_rcpt-like"/>
</dbReference>
<evidence type="ECO:0000313" key="11">
    <source>
        <dbReference type="Proteomes" id="UP000190961"/>
    </source>
</evidence>
<dbReference type="InterPro" id="IPR037066">
    <property type="entry name" value="Plug_dom_sf"/>
</dbReference>
<dbReference type="InterPro" id="IPR036942">
    <property type="entry name" value="Beta-barrel_TonB_sf"/>
</dbReference>
<keyword evidence="11" id="KW-1185">Reference proteome</keyword>
<dbReference type="Gene3D" id="2.60.40.1120">
    <property type="entry name" value="Carboxypeptidase-like, regulatory domain"/>
    <property type="match status" value="1"/>
</dbReference>
<name>A0A1T5MGW9_9BACT</name>
<dbReference type="NCBIfam" id="TIGR04056">
    <property type="entry name" value="OMP_RagA_SusC"/>
    <property type="match status" value="1"/>
</dbReference>
<evidence type="ECO:0000256" key="1">
    <source>
        <dbReference type="ARBA" id="ARBA00004571"/>
    </source>
</evidence>
<dbReference type="NCBIfam" id="TIGR04057">
    <property type="entry name" value="SusC_RagA_signa"/>
    <property type="match status" value="1"/>
</dbReference>
<protein>
    <submittedName>
        <fullName evidence="10">TonB-linked outer membrane protein, SusC/RagA family</fullName>
    </submittedName>
</protein>
<accession>A0A1T5MGW9</accession>
<dbReference type="STRING" id="688867.SAMN05660236_5437"/>
<comment type="similarity">
    <text evidence="7">Belongs to the TonB-dependent receptor family.</text>
</comment>
<dbReference type="OrthoDB" id="9768177at2"/>
<feature type="signal peptide" evidence="8">
    <location>
        <begin position="1"/>
        <end position="26"/>
    </location>
</feature>
<evidence type="ECO:0000259" key="9">
    <source>
        <dbReference type="Pfam" id="PF07715"/>
    </source>
</evidence>
<keyword evidence="5 7" id="KW-0472">Membrane</keyword>
<sequence length="1044" mass="114920">MTKLYRKLLRVSVILFLLAFATGVYAQKQIVTGRITDIAGEGMPGVNVLVKGTTIGTTSDTNGNFTIEAGAEDVLVMSFIGYRSVEQPVGNQTNLSVALEEDVETLQEIVVVGYGEMKRTDLSSSQVSLTASDIQKTVNTTLEQAIQGRAANVYVSANSGQPGAPLSVKIRGINSINGNTEPMYVIDGVQIMGSNGTTSNPLSGINPDDIESLNILQGPSATSVYGSRASNGVIVITTKRGKPGETKFSYNTFYTLQDIPKFLPTMNLREYAEYQNDIKSVLANYTVPDEFSDPSLLGEGTNWQKELFQRAAMMKHQLSMSGGTDKTTFYLSGEYFNQDGVAVGSAFKRYGIRMNLDNQTRKWLKIGTNFNTSITNEDLTVTNDDLINIAISQSPAVPLKNIDGTWGGPSQTQFRQTNPVALALINENKFRRIQAIGGIYADINIVKGLVFRTELNGNAQFTNNYIYKPSYVFGGFENETATSTRTASNNIGWLWNMLLRYNLNIGKHAITAMVSHEAQEGTFEGLTGTRSGFVSNSVHELPGGDAKTATNSSSKGSWAMESYFGRLNYVFNEKYIVQATLRADGSPSFGPENRWGYFPSVSAAWRISQESFMSGISSSVNDLKLRVEYGLTGNQQAGGATYYGALSAIPTAWGTGYLVGNFSNPEFKWESTKSFNVGFDLHMFNNRIELIADAYLKNTDNLISQNNLPYYTGGNQNYSPGYISFPYTNIGALENRGFGITLNTVNTEGALGWKSGLVFSMDHNKVTEMYRGTPLVNDAWFMPGFDSRVVVGQPAWQFYGYEAEGLFQSISDIEGHARQTPTTSNQINADNGSWVGDIKYKDQNNDGVIDQDDRVIIGNPWPKFNFGFTNTFTYKNFELMIFLQGVSGNDIFNFVKFRNGNPNGSNTGNGLLSSVFDYARVSSNNAADNPQILNPGHNVQRISSTDANGNSRPSQWFVEDGSFMRIKNVQLAYRLPRALVSRVHLNGLRIAANVQNLHTFTKYSGYDPEVGTFFSGNQGRGFVGVDYGRYPTTRQYNVSLQIEF</sequence>
<dbReference type="InterPro" id="IPR023997">
    <property type="entry name" value="TonB-dep_OMP_SusC/RagA_CS"/>
</dbReference>
<evidence type="ECO:0000256" key="3">
    <source>
        <dbReference type="ARBA" id="ARBA00022452"/>
    </source>
</evidence>
<evidence type="ECO:0000256" key="8">
    <source>
        <dbReference type="SAM" id="SignalP"/>
    </source>
</evidence>
<evidence type="ECO:0000256" key="7">
    <source>
        <dbReference type="PROSITE-ProRule" id="PRU01360"/>
    </source>
</evidence>
<comment type="subcellular location">
    <subcellularLocation>
        <location evidence="1 7">Cell outer membrane</location>
        <topology evidence="1 7">Multi-pass membrane protein</topology>
    </subcellularLocation>
</comment>
<dbReference type="AlphaFoldDB" id="A0A1T5MGW9"/>
<keyword evidence="4 7" id="KW-0812">Transmembrane</keyword>
<dbReference type="SUPFAM" id="SSF49464">
    <property type="entry name" value="Carboxypeptidase regulatory domain-like"/>
    <property type="match status" value="1"/>
</dbReference>
<dbReference type="Gene3D" id="2.170.130.10">
    <property type="entry name" value="TonB-dependent receptor, plug domain"/>
    <property type="match status" value="1"/>
</dbReference>
<evidence type="ECO:0000256" key="4">
    <source>
        <dbReference type="ARBA" id="ARBA00022692"/>
    </source>
</evidence>
<reference evidence="10 11" key="1">
    <citation type="submission" date="2017-02" db="EMBL/GenBank/DDBJ databases">
        <authorList>
            <person name="Peterson S.W."/>
        </authorList>
    </citation>
    <scope>NUCLEOTIDE SEQUENCE [LARGE SCALE GENOMIC DNA]</scope>
    <source>
        <strain evidence="10 11">DSM 25262</strain>
    </source>
</reference>
<gene>
    <name evidence="10" type="ORF">SAMN05660236_5437</name>
</gene>
<dbReference type="InterPro" id="IPR008969">
    <property type="entry name" value="CarboxyPept-like_regulatory"/>
</dbReference>
<evidence type="ECO:0000313" key="10">
    <source>
        <dbReference type="EMBL" id="SKC87496.1"/>
    </source>
</evidence>